<dbReference type="Proteomes" id="UP000446768">
    <property type="component" value="Unassembled WGS sequence"/>
</dbReference>
<proteinExistence type="predicted"/>
<gene>
    <name evidence="1" type="ORF">GJ700_10755</name>
</gene>
<name>A0A7X2LTU5_9BURK</name>
<protein>
    <submittedName>
        <fullName evidence="1">Uncharacterized protein</fullName>
    </submittedName>
</protein>
<dbReference type="RefSeq" id="WP_154373529.1">
    <property type="nucleotide sequence ID" value="NZ_WKJJ01000006.1"/>
</dbReference>
<keyword evidence="2" id="KW-1185">Reference proteome</keyword>
<evidence type="ECO:0000313" key="1">
    <source>
        <dbReference type="EMBL" id="MRV72194.1"/>
    </source>
</evidence>
<reference evidence="1 2" key="1">
    <citation type="submission" date="2019-11" db="EMBL/GenBank/DDBJ databases">
        <title>Novel species isolated from a subtropical stream in China.</title>
        <authorList>
            <person name="Lu H."/>
        </authorList>
    </citation>
    <scope>NUCLEOTIDE SEQUENCE [LARGE SCALE GENOMIC DNA]</scope>
    <source>
        <strain evidence="1 2">FT92W</strain>
    </source>
</reference>
<sequence>MPTAIPFDDLQSAFDFVSAGAPYERNAYIAKATGEVFHAAQIYDAYKRIPPDVDDDERYWSVPHRQDLDLGGHLELKFVEEHIPAQFAVAQEFFQRRGAHAKFHDLVAKEGKEALWRQYEHDATEKALRQWASHEGLALA</sequence>
<evidence type="ECO:0000313" key="2">
    <source>
        <dbReference type="Proteomes" id="UP000446768"/>
    </source>
</evidence>
<dbReference type="EMBL" id="WKJJ01000006">
    <property type="protein sequence ID" value="MRV72194.1"/>
    <property type="molecule type" value="Genomic_DNA"/>
</dbReference>
<comment type="caution">
    <text evidence="1">The sequence shown here is derived from an EMBL/GenBank/DDBJ whole genome shotgun (WGS) entry which is preliminary data.</text>
</comment>
<accession>A0A7X2LTU5</accession>
<organism evidence="1 2">
    <name type="scientific">Pseudoduganella rivuli</name>
    <dbReference type="NCBI Taxonomy" id="2666085"/>
    <lineage>
        <taxon>Bacteria</taxon>
        <taxon>Pseudomonadati</taxon>
        <taxon>Pseudomonadota</taxon>
        <taxon>Betaproteobacteria</taxon>
        <taxon>Burkholderiales</taxon>
        <taxon>Oxalobacteraceae</taxon>
        <taxon>Telluria group</taxon>
        <taxon>Pseudoduganella</taxon>
    </lineage>
</organism>
<dbReference type="AlphaFoldDB" id="A0A7X2LTU5"/>